<reference evidence="3 4" key="1">
    <citation type="journal article" date="2023" name="Proc. Natl. Acad. Sci. U.S.A.">
        <title>Bacterial tolerance to host-exuded specialized metabolites structures the maize root microbiome.</title>
        <authorList>
            <person name="Thoenen L."/>
            <person name="Giroud C."/>
            <person name="Kreuzer M."/>
            <person name="Waelchli J."/>
            <person name="Gfeller V."/>
            <person name="Deslandes-Herold G."/>
            <person name="Mateo P."/>
            <person name="Robert C.A.M."/>
            <person name="Ahrens C.H."/>
            <person name="Rubio-Somoza I."/>
            <person name="Bruggmann R."/>
            <person name="Erb M."/>
            <person name="Schlaeppi K."/>
        </authorList>
    </citation>
    <scope>NUCLEOTIDE SEQUENCE [LARGE SCALE GENOMIC DNA]</scope>
    <source>
        <strain evidence="3 4">LBA1-1-1.1</strain>
    </source>
</reference>
<dbReference type="Proteomes" id="UP001552502">
    <property type="component" value="Unassembled WGS sequence"/>
</dbReference>
<feature type="chain" id="PRO_5046632688" description="Lipoprotein" evidence="2">
    <location>
        <begin position="28"/>
        <end position="125"/>
    </location>
</feature>
<evidence type="ECO:0008006" key="5">
    <source>
        <dbReference type="Google" id="ProtNLM"/>
    </source>
</evidence>
<keyword evidence="1 2" id="KW-0732">Signal</keyword>
<feature type="signal peptide" evidence="2">
    <location>
        <begin position="1"/>
        <end position="27"/>
    </location>
</feature>
<dbReference type="InterPro" id="IPR037873">
    <property type="entry name" value="BamE-like"/>
</dbReference>
<dbReference type="PROSITE" id="PS51257">
    <property type="entry name" value="PROKAR_LIPOPROTEIN"/>
    <property type="match status" value="1"/>
</dbReference>
<proteinExistence type="predicted"/>
<keyword evidence="4" id="KW-1185">Reference proteome</keyword>
<evidence type="ECO:0000313" key="4">
    <source>
        <dbReference type="Proteomes" id="UP001552502"/>
    </source>
</evidence>
<accession>A0ABV3ILG8</accession>
<dbReference type="EMBL" id="JBEGIE010000110">
    <property type="protein sequence ID" value="MEV4915054.1"/>
    <property type="molecule type" value="Genomic_DNA"/>
</dbReference>
<evidence type="ECO:0000256" key="1">
    <source>
        <dbReference type="ARBA" id="ARBA00022729"/>
    </source>
</evidence>
<dbReference type="Gene3D" id="3.30.1450.10">
    <property type="match status" value="1"/>
</dbReference>
<evidence type="ECO:0000256" key="2">
    <source>
        <dbReference type="SAM" id="SignalP"/>
    </source>
</evidence>
<comment type="caution">
    <text evidence="3">The sequence shown here is derived from an EMBL/GenBank/DDBJ whole genome shotgun (WGS) entry which is preliminary data.</text>
</comment>
<sequence length="125" mass="13825">MRGGTTVMMKKSALILGSLCICFSMTACDQKKEVKKKTATSSTITENKKQESININHFSNINEGMTYLEVKELIGFEGDLLIEEGVEHSTQIKQIFAWKGSNPKSFAEITFLDGKVQSKAQQGLS</sequence>
<dbReference type="RefSeq" id="WP_199639312.1">
    <property type="nucleotide sequence ID" value="NZ_JBEGIE010000110.1"/>
</dbReference>
<name>A0ABV3ILG8_9BACI</name>
<evidence type="ECO:0000313" key="3">
    <source>
        <dbReference type="EMBL" id="MEV4915054.1"/>
    </source>
</evidence>
<gene>
    <name evidence="3" type="ORF">MRBLBA1_006100</name>
</gene>
<protein>
    <recommendedName>
        <fullName evidence="5">Lipoprotein</fullName>
    </recommendedName>
</protein>
<organism evidence="3 4">
    <name type="scientific">Bacillus proteolyticus</name>
    <dbReference type="NCBI Taxonomy" id="2026192"/>
    <lineage>
        <taxon>Bacteria</taxon>
        <taxon>Bacillati</taxon>
        <taxon>Bacillota</taxon>
        <taxon>Bacilli</taxon>
        <taxon>Bacillales</taxon>
        <taxon>Bacillaceae</taxon>
        <taxon>Bacillus</taxon>
        <taxon>Bacillus cereus group</taxon>
    </lineage>
</organism>